<name>A0AA40FRF8_9HYME</name>
<dbReference type="AlphaFoldDB" id="A0AA40FRF8"/>
<evidence type="ECO:0000313" key="13">
    <source>
        <dbReference type="Proteomes" id="UP001177670"/>
    </source>
</evidence>
<evidence type="ECO:0000256" key="5">
    <source>
        <dbReference type="ARBA" id="ARBA00023015"/>
    </source>
</evidence>
<evidence type="ECO:0000256" key="8">
    <source>
        <dbReference type="ARBA" id="ARBA00023242"/>
    </source>
</evidence>
<reference evidence="12" key="1">
    <citation type="submission" date="2021-10" db="EMBL/GenBank/DDBJ databases">
        <title>Melipona bicolor Genome sequencing and assembly.</title>
        <authorList>
            <person name="Araujo N.S."/>
            <person name="Arias M.C."/>
        </authorList>
    </citation>
    <scope>NUCLEOTIDE SEQUENCE</scope>
    <source>
        <strain evidence="12">USP_2M_L1-L4_2017</strain>
        <tissue evidence="12">Whole body</tissue>
    </source>
</reference>
<dbReference type="GO" id="GO:0005829">
    <property type="term" value="C:cytosol"/>
    <property type="evidence" value="ECO:0007669"/>
    <property type="project" value="UniProtKB-SubCell"/>
</dbReference>
<dbReference type="GO" id="GO:0016604">
    <property type="term" value="C:nuclear body"/>
    <property type="evidence" value="ECO:0007669"/>
    <property type="project" value="UniProtKB-SubCell"/>
</dbReference>
<evidence type="ECO:0000256" key="10">
    <source>
        <dbReference type="ARBA" id="ARBA00034306"/>
    </source>
</evidence>
<proteinExistence type="predicted"/>
<keyword evidence="7" id="KW-0804">Transcription</keyword>
<evidence type="ECO:0000256" key="9">
    <source>
        <dbReference type="ARBA" id="ARBA00023329"/>
    </source>
</evidence>
<organism evidence="12 13">
    <name type="scientific">Melipona bicolor</name>
    <dbReference type="NCBI Taxonomy" id="60889"/>
    <lineage>
        <taxon>Eukaryota</taxon>
        <taxon>Metazoa</taxon>
        <taxon>Ecdysozoa</taxon>
        <taxon>Arthropoda</taxon>
        <taxon>Hexapoda</taxon>
        <taxon>Insecta</taxon>
        <taxon>Pterygota</taxon>
        <taxon>Neoptera</taxon>
        <taxon>Endopterygota</taxon>
        <taxon>Hymenoptera</taxon>
        <taxon>Apocrita</taxon>
        <taxon>Aculeata</taxon>
        <taxon>Apoidea</taxon>
        <taxon>Anthophila</taxon>
        <taxon>Apidae</taxon>
        <taxon>Melipona</taxon>
    </lineage>
</organism>
<keyword evidence="9" id="KW-0968">Cytoplasmic vesicle</keyword>
<dbReference type="GO" id="GO:0000045">
    <property type="term" value="P:autophagosome assembly"/>
    <property type="evidence" value="ECO:0007669"/>
    <property type="project" value="TreeGrafter"/>
</dbReference>
<feature type="region of interest" description="Disordered" evidence="11">
    <location>
        <begin position="287"/>
        <end position="337"/>
    </location>
</feature>
<comment type="caution">
    <text evidence="12">The sequence shown here is derived from an EMBL/GenBank/DDBJ whole genome shotgun (WGS) entry which is preliminary data.</text>
</comment>
<dbReference type="PANTHER" id="PTHR31671">
    <property type="entry name" value="DIABETES AND OBESITY REGULATED, ISOFORM G"/>
    <property type="match status" value="1"/>
</dbReference>
<evidence type="ECO:0000256" key="4">
    <source>
        <dbReference type="ARBA" id="ARBA00023006"/>
    </source>
</evidence>
<dbReference type="GO" id="GO:0031410">
    <property type="term" value="C:cytoplasmic vesicle"/>
    <property type="evidence" value="ECO:0007669"/>
    <property type="project" value="UniProtKB-KW"/>
</dbReference>
<dbReference type="GO" id="GO:0045893">
    <property type="term" value="P:positive regulation of DNA-templated transcription"/>
    <property type="evidence" value="ECO:0007669"/>
    <property type="project" value="TreeGrafter"/>
</dbReference>
<evidence type="ECO:0000256" key="3">
    <source>
        <dbReference type="ARBA" id="ARBA00022490"/>
    </source>
</evidence>
<keyword evidence="8" id="KW-0539">Nucleus</keyword>
<keyword evidence="5" id="KW-0805">Transcription regulation</keyword>
<evidence type="ECO:0000256" key="1">
    <source>
        <dbReference type="ARBA" id="ARBA00004419"/>
    </source>
</evidence>
<dbReference type="PANTHER" id="PTHR31671:SF3">
    <property type="entry name" value="DIABETES AND OBESITY REGULATED, ISOFORM G"/>
    <property type="match status" value="1"/>
</dbReference>
<evidence type="ECO:0000256" key="2">
    <source>
        <dbReference type="ARBA" id="ARBA00004514"/>
    </source>
</evidence>
<evidence type="ECO:0000256" key="7">
    <source>
        <dbReference type="ARBA" id="ARBA00023163"/>
    </source>
</evidence>
<gene>
    <name evidence="12" type="ORF">K0M31_008348</name>
</gene>
<evidence type="ECO:0008006" key="14">
    <source>
        <dbReference type="Google" id="ProtNLM"/>
    </source>
</evidence>
<protein>
    <recommendedName>
        <fullName evidence="14">Tumor protein p53-inducible nuclear protein 2</fullName>
    </recommendedName>
</protein>
<keyword evidence="4" id="KW-0072">Autophagy</keyword>
<evidence type="ECO:0000313" key="12">
    <source>
        <dbReference type="EMBL" id="KAK1123649.1"/>
    </source>
</evidence>
<evidence type="ECO:0000256" key="11">
    <source>
        <dbReference type="SAM" id="MobiDB-lite"/>
    </source>
</evidence>
<accession>A0AA40FRF8</accession>
<dbReference type="Proteomes" id="UP001177670">
    <property type="component" value="Unassembled WGS sequence"/>
</dbReference>
<dbReference type="InterPro" id="IPR029431">
    <property type="entry name" value="TP53INP"/>
</dbReference>
<dbReference type="Pfam" id="PF14839">
    <property type="entry name" value="DOR"/>
    <property type="match status" value="1"/>
</dbReference>
<dbReference type="EMBL" id="JAHYIQ010000020">
    <property type="protein sequence ID" value="KAK1123649.1"/>
    <property type="molecule type" value="Genomic_DNA"/>
</dbReference>
<dbReference type="GO" id="GO:0005776">
    <property type="term" value="C:autophagosome"/>
    <property type="evidence" value="ECO:0007669"/>
    <property type="project" value="UniProtKB-SubCell"/>
</dbReference>
<keyword evidence="3" id="KW-0963">Cytoplasm</keyword>
<keyword evidence="6" id="KW-0010">Activator</keyword>
<evidence type="ECO:0000256" key="6">
    <source>
        <dbReference type="ARBA" id="ARBA00023159"/>
    </source>
</evidence>
<comment type="subcellular location">
    <subcellularLocation>
        <location evidence="2">Cytoplasm</location>
        <location evidence="2">Cytosol</location>
    </subcellularLocation>
    <subcellularLocation>
        <location evidence="1">Cytoplasmic vesicle</location>
        <location evidence="1">Autophagosome</location>
    </subcellularLocation>
    <subcellularLocation>
        <location evidence="10">Nucleus</location>
        <location evidence="10">Nuclear body</location>
    </subcellularLocation>
</comment>
<sequence length="395" mass="44645">MVTMGPIPFSAAHSALRVGLYCPIKTDDLPTEPRGIEVSTRFYGKFEDAWDERDDVETNAKVRSLLITIIVSHDVLEQNKTFRGGQSGSILRKNRPCREFPNVLAFSHLKALSLALETRTQDVKRLGKGRNKAKPRQRDALAGTKKLKNKKKKIRMLNSLANYLLGGNNTGRQGSREGSNNQIPEACPVMARLRQVEVEGDDWILIDRAGEGALEESWYLTPPPCFTRAGPVNVETSPLEDLLIEHPSMSVYRATASPVAPETPPPTPDAPDERNVEENEMVLRDVLPDANMSTPIFPEPNLNPRRRQATEQEDVRRPSIHDGRPATDRSRRTEQRIQLRSAQKVLEKRSTQSLKRGRLERSNKLREVFSVKGKRPRRQDRLRIQNSGANNNRKC</sequence>
<feature type="compositionally biased region" description="Basic and acidic residues" evidence="11">
    <location>
        <begin position="308"/>
        <end position="337"/>
    </location>
</feature>
<feature type="region of interest" description="Disordered" evidence="11">
    <location>
        <begin position="255"/>
        <end position="274"/>
    </location>
</feature>
<keyword evidence="13" id="KW-1185">Reference proteome</keyword>